<dbReference type="EMBL" id="JAPDNS010000002">
    <property type="protein sequence ID" value="MCW3486774.1"/>
    <property type="molecule type" value="Genomic_DNA"/>
</dbReference>
<feature type="transmembrane region" description="Helical" evidence="5">
    <location>
        <begin position="135"/>
        <end position="155"/>
    </location>
</feature>
<evidence type="ECO:0000256" key="5">
    <source>
        <dbReference type="SAM" id="Phobius"/>
    </source>
</evidence>
<evidence type="ECO:0000259" key="6">
    <source>
        <dbReference type="SMART" id="SM00752"/>
    </source>
</evidence>
<organism evidence="7 8">
    <name type="scientific">Chitinophaga nivalis</name>
    <dbReference type="NCBI Taxonomy" id="2991709"/>
    <lineage>
        <taxon>Bacteria</taxon>
        <taxon>Pseudomonadati</taxon>
        <taxon>Bacteroidota</taxon>
        <taxon>Chitinophagia</taxon>
        <taxon>Chitinophagales</taxon>
        <taxon>Chitinophagaceae</taxon>
        <taxon>Chitinophaga</taxon>
    </lineage>
</organism>
<keyword evidence="3 5" id="KW-1133">Transmembrane helix</keyword>
<sequence>MISNLRTGNSPSPAIYPNWLFFFRVNIAGFALLHFLAIQPDFADLYSYKGYIYPDIMDTTTDYISPTLVSLQNWLHRIHLPVAYEPLLLFCRIAYPVALIALIGGIFTRISAVAALLLQLLLIKSIHLYEYGIDGYTTFALFYCCIFPVGAVYSWDNKRKRKMPLPDHRPFLFLLRAHLGIAYFFSGFDKVIGVTWRNGEALWKALHSHNYYSLFSLDFLADTPFFVVSGWATIIVEMGYGLFMNLRPTRRYWLYAIILLHVFIAFFMGLFFFSALLILLNLTAYYVPYVNPAAMRTPLPVRR</sequence>
<evidence type="ECO:0000313" key="8">
    <source>
        <dbReference type="Proteomes" id="UP001207742"/>
    </source>
</evidence>
<feature type="transmembrane region" description="Helical" evidence="5">
    <location>
        <begin position="225"/>
        <end position="243"/>
    </location>
</feature>
<feature type="transmembrane region" description="Helical" evidence="5">
    <location>
        <begin position="171"/>
        <end position="188"/>
    </location>
</feature>
<dbReference type="RefSeq" id="WP_264733589.1">
    <property type="nucleotide sequence ID" value="NZ_JAPDNR010000001.1"/>
</dbReference>
<reference evidence="7 8" key="1">
    <citation type="submission" date="2022-10" db="EMBL/GenBank/DDBJ databases">
        <title>Chitinophaga nivalis PC15 sp. nov., isolated from Pyeongchang county, South Korea.</title>
        <authorList>
            <person name="Trinh H.N."/>
        </authorList>
    </citation>
    <scope>NUCLEOTIDE SEQUENCE [LARGE SCALE GENOMIC DNA]</scope>
    <source>
        <strain evidence="7 8">PC14</strain>
    </source>
</reference>
<feature type="transmembrane region" description="Helical" evidence="5">
    <location>
        <begin position="20"/>
        <end position="38"/>
    </location>
</feature>
<proteinExistence type="predicted"/>
<dbReference type="PANTHER" id="PTHR39535">
    <property type="entry name" value="SPORULATION-DELAYING PROTEIN SDPB"/>
    <property type="match status" value="1"/>
</dbReference>
<dbReference type="InterPro" id="IPR052964">
    <property type="entry name" value="Sporulation_signal_mat"/>
</dbReference>
<keyword evidence="2 5" id="KW-0812">Transmembrane</keyword>
<comment type="subcellular location">
    <subcellularLocation>
        <location evidence="1">Endomembrane system</location>
        <topology evidence="1">Multi-pass membrane protein</topology>
    </subcellularLocation>
</comment>
<dbReference type="PANTHER" id="PTHR39535:SF2">
    <property type="entry name" value="HTTM DOMAIN-CONTAINING PROTEIN"/>
    <property type="match status" value="1"/>
</dbReference>
<comment type="caution">
    <text evidence="7">The sequence shown here is derived from an EMBL/GenBank/DDBJ whole genome shotgun (WGS) entry which is preliminary data.</text>
</comment>
<feature type="domain" description="HTTM-like" evidence="6">
    <location>
        <begin position="12"/>
        <end position="290"/>
    </location>
</feature>
<dbReference type="SMART" id="SM00752">
    <property type="entry name" value="HTTM"/>
    <property type="match status" value="1"/>
</dbReference>
<feature type="transmembrane region" description="Helical" evidence="5">
    <location>
        <begin position="252"/>
        <end position="280"/>
    </location>
</feature>
<evidence type="ECO:0000313" key="7">
    <source>
        <dbReference type="EMBL" id="MCW3486774.1"/>
    </source>
</evidence>
<accession>A0ABT3ISU7</accession>
<keyword evidence="4 5" id="KW-0472">Membrane</keyword>
<name>A0ABT3ISU7_9BACT</name>
<dbReference type="Proteomes" id="UP001207742">
    <property type="component" value="Unassembled WGS sequence"/>
</dbReference>
<evidence type="ECO:0000256" key="2">
    <source>
        <dbReference type="ARBA" id="ARBA00022692"/>
    </source>
</evidence>
<evidence type="ECO:0000256" key="1">
    <source>
        <dbReference type="ARBA" id="ARBA00004127"/>
    </source>
</evidence>
<protein>
    <recommendedName>
        <fullName evidence="6">HTTM-like domain-containing protein</fullName>
    </recommendedName>
</protein>
<dbReference type="InterPro" id="IPR011020">
    <property type="entry name" value="HTTM-like"/>
</dbReference>
<evidence type="ECO:0000256" key="4">
    <source>
        <dbReference type="ARBA" id="ARBA00023136"/>
    </source>
</evidence>
<keyword evidence="8" id="KW-1185">Reference proteome</keyword>
<feature type="transmembrane region" description="Helical" evidence="5">
    <location>
        <begin position="97"/>
        <end position="123"/>
    </location>
</feature>
<evidence type="ECO:0000256" key="3">
    <source>
        <dbReference type="ARBA" id="ARBA00022989"/>
    </source>
</evidence>
<gene>
    <name evidence="7" type="ORF">OL497_22945</name>
</gene>